<organism evidence="1 2">
    <name type="scientific">Penicillium antarcticum</name>
    <dbReference type="NCBI Taxonomy" id="416450"/>
    <lineage>
        <taxon>Eukaryota</taxon>
        <taxon>Fungi</taxon>
        <taxon>Dikarya</taxon>
        <taxon>Ascomycota</taxon>
        <taxon>Pezizomycotina</taxon>
        <taxon>Eurotiomycetes</taxon>
        <taxon>Eurotiomycetidae</taxon>
        <taxon>Eurotiales</taxon>
        <taxon>Aspergillaceae</taxon>
        <taxon>Penicillium</taxon>
    </lineage>
</organism>
<dbReference type="Proteomes" id="UP000191672">
    <property type="component" value="Unassembled WGS sequence"/>
</dbReference>
<accession>A0A1V6QKN8</accession>
<comment type="caution">
    <text evidence="1">The sequence shown here is derived from an EMBL/GenBank/DDBJ whole genome shotgun (WGS) entry which is preliminary data.</text>
</comment>
<evidence type="ECO:0000313" key="2">
    <source>
        <dbReference type="Proteomes" id="UP000191672"/>
    </source>
</evidence>
<proteinExistence type="predicted"/>
<protein>
    <submittedName>
        <fullName evidence="1">Uncharacterized protein</fullName>
    </submittedName>
</protein>
<evidence type="ECO:0000313" key="1">
    <source>
        <dbReference type="EMBL" id="OQD89804.1"/>
    </source>
</evidence>
<reference evidence="2" key="1">
    <citation type="journal article" date="2017" name="Nat. Microbiol.">
        <title>Global analysis of biosynthetic gene clusters reveals vast potential of secondary metabolite production in Penicillium species.</title>
        <authorList>
            <person name="Nielsen J.C."/>
            <person name="Grijseels S."/>
            <person name="Prigent S."/>
            <person name="Ji B."/>
            <person name="Dainat J."/>
            <person name="Nielsen K.F."/>
            <person name="Frisvad J.C."/>
            <person name="Workman M."/>
            <person name="Nielsen J."/>
        </authorList>
    </citation>
    <scope>NUCLEOTIDE SEQUENCE [LARGE SCALE GENOMIC DNA]</scope>
    <source>
        <strain evidence="2">IBT 31811</strain>
    </source>
</reference>
<dbReference type="EMBL" id="MDYN01000002">
    <property type="protein sequence ID" value="OQD89804.1"/>
    <property type="molecule type" value="Genomic_DNA"/>
</dbReference>
<dbReference type="AlphaFoldDB" id="A0A1V6QKN8"/>
<name>A0A1V6QKN8_9EURO</name>
<sequence length="24" mass="2634">MWLLTAGELLEKGSKLDSENEKAA</sequence>
<keyword evidence="2" id="KW-1185">Reference proteome</keyword>
<gene>
    <name evidence="1" type="ORF">PENANT_c002G08209</name>
</gene>